<keyword evidence="3" id="KW-1185">Reference proteome</keyword>
<dbReference type="InterPro" id="IPR014710">
    <property type="entry name" value="RmlC-like_jellyroll"/>
</dbReference>
<dbReference type="Proteomes" id="UP001606300">
    <property type="component" value="Unassembled WGS sequence"/>
</dbReference>
<dbReference type="EMBL" id="JBIGHY010000004">
    <property type="protein sequence ID" value="MFG6415026.1"/>
    <property type="molecule type" value="Genomic_DNA"/>
</dbReference>
<protein>
    <submittedName>
        <fullName evidence="2">Cupin domain-containing protein</fullName>
    </submittedName>
</protein>
<organism evidence="2 3">
    <name type="scientific">Pelomonas dachongensis</name>
    <dbReference type="NCBI Taxonomy" id="3299029"/>
    <lineage>
        <taxon>Bacteria</taxon>
        <taxon>Pseudomonadati</taxon>
        <taxon>Pseudomonadota</taxon>
        <taxon>Betaproteobacteria</taxon>
        <taxon>Burkholderiales</taxon>
        <taxon>Sphaerotilaceae</taxon>
        <taxon>Roseateles</taxon>
    </lineage>
</organism>
<dbReference type="Pfam" id="PF12973">
    <property type="entry name" value="Cupin_7"/>
    <property type="match status" value="2"/>
</dbReference>
<evidence type="ECO:0000313" key="3">
    <source>
        <dbReference type="Proteomes" id="UP001606300"/>
    </source>
</evidence>
<evidence type="ECO:0000259" key="1">
    <source>
        <dbReference type="Pfam" id="PF12973"/>
    </source>
</evidence>
<evidence type="ECO:0000313" key="2">
    <source>
        <dbReference type="EMBL" id="MFG6415026.1"/>
    </source>
</evidence>
<gene>
    <name evidence="2" type="ORF">ACG02S_14090</name>
</gene>
<sequence>MLDRPHTEFVQAQMLPWRRIPPGAARPDAEYKYLSRDAGTGACTCLIRYPAGWSRLADESLDAAEEFYVLEGELEINGVRFGADHYGQVPRGLLRRSMSTLRGAVVLTFFDARPELGRPVPQAGLPAIGQRDVLHMPWDMRLNDQKLAHLGISRKDLRTDPVTGERTFLSMMLPHSEPPGSQGPRESHPVVEECFVIAGSLVGPHGEMHAGAYFWRPPGIPHGPFGTRWGCVALIRFVGGRHVNVWTADEAPFDFHQPYAPVLPPEMSHLRDVPWHPARSY</sequence>
<dbReference type="Gene3D" id="2.60.120.10">
    <property type="entry name" value="Jelly Rolls"/>
    <property type="match status" value="1"/>
</dbReference>
<feature type="domain" description="ChrR-like cupin" evidence="1">
    <location>
        <begin position="146"/>
        <end position="233"/>
    </location>
</feature>
<dbReference type="InterPro" id="IPR011051">
    <property type="entry name" value="RmlC_Cupin_sf"/>
</dbReference>
<feature type="domain" description="ChrR-like cupin" evidence="1">
    <location>
        <begin position="8"/>
        <end position="96"/>
    </location>
</feature>
<dbReference type="SUPFAM" id="SSF51182">
    <property type="entry name" value="RmlC-like cupins"/>
    <property type="match status" value="2"/>
</dbReference>
<reference evidence="2 3" key="1">
    <citation type="submission" date="2024-09" db="EMBL/GenBank/DDBJ databases">
        <title>Novel species of the genus Pelomonas and Roseateles isolated from streams.</title>
        <authorList>
            <person name="Lu H."/>
        </authorList>
    </citation>
    <scope>NUCLEOTIDE SEQUENCE [LARGE SCALE GENOMIC DNA]</scope>
    <source>
        <strain evidence="2 3">DC23W</strain>
    </source>
</reference>
<dbReference type="InterPro" id="IPR025979">
    <property type="entry name" value="ChrR-like_cupin_dom"/>
</dbReference>
<name>A0ABW7ENM4_9BURK</name>
<comment type="caution">
    <text evidence="2">The sequence shown here is derived from an EMBL/GenBank/DDBJ whole genome shotgun (WGS) entry which is preliminary data.</text>
</comment>
<accession>A0ABW7ENM4</accession>
<dbReference type="RefSeq" id="WP_394471086.1">
    <property type="nucleotide sequence ID" value="NZ_JBIGHY010000004.1"/>
</dbReference>
<proteinExistence type="predicted"/>